<evidence type="ECO:0000256" key="1">
    <source>
        <dbReference type="ARBA" id="ARBA00022723"/>
    </source>
</evidence>
<evidence type="ECO:0000256" key="2">
    <source>
        <dbReference type="ARBA" id="ARBA00023004"/>
    </source>
</evidence>
<keyword evidence="2" id="KW-0408">Iron</keyword>
<reference evidence="5 6" key="1">
    <citation type="submission" date="2009-02" db="EMBL/GenBank/DDBJ databases">
        <title>Sequencing of the draft genome and assembly of Dethiobacter alkaliphilus AHT 1.</title>
        <authorList>
            <consortium name="US DOE Joint Genome Institute (JGI-PGF)"/>
            <person name="Lucas S."/>
            <person name="Copeland A."/>
            <person name="Lapidus A."/>
            <person name="Glavina del Rio T."/>
            <person name="Dalin E."/>
            <person name="Tice H."/>
            <person name="Bruce D."/>
            <person name="Goodwin L."/>
            <person name="Pitluck S."/>
            <person name="Larimer F."/>
            <person name="Land M.L."/>
            <person name="Hauser L."/>
            <person name="Muyzer G."/>
        </authorList>
    </citation>
    <scope>NUCLEOTIDE SEQUENCE [LARGE SCALE GENOMIC DNA]</scope>
    <source>
        <strain evidence="5 6">AHT 1</strain>
    </source>
</reference>
<dbReference type="PROSITE" id="PS51379">
    <property type="entry name" value="4FE4S_FER_2"/>
    <property type="match status" value="1"/>
</dbReference>
<comment type="caution">
    <text evidence="5">The sequence shown here is derived from an EMBL/GenBank/DDBJ whole genome shotgun (WGS) entry which is preliminary data.</text>
</comment>
<dbReference type="SUPFAM" id="SSF54862">
    <property type="entry name" value="4Fe-4S ferredoxins"/>
    <property type="match status" value="1"/>
</dbReference>
<gene>
    <name evidence="5" type="ORF">DealDRAFT_2699</name>
</gene>
<dbReference type="PANTHER" id="PTHR42827">
    <property type="entry name" value="IRON-SULFUR CLUSTER-BINDING PROTEIN-RELATED"/>
    <property type="match status" value="1"/>
</dbReference>
<evidence type="ECO:0000259" key="4">
    <source>
        <dbReference type="PROSITE" id="PS51379"/>
    </source>
</evidence>
<dbReference type="OrthoDB" id="9815745at2"/>
<evidence type="ECO:0000313" key="6">
    <source>
        <dbReference type="Proteomes" id="UP000006443"/>
    </source>
</evidence>
<dbReference type="GO" id="GO:0046872">
    <property type="term" value="F:metal ion binding"/>
    <property type="evidence" value="ECO:0007669"/>
    <property type="project" value="UniProtKB-KW"/>
</dbReference>
<dbReference type="EMBL" id="ACJM01000017">
    <property type="protein sequence ID" value="EEG76462.1"/>
    <property type="molecule type" value="Genomic_DNA"/>
</dbReference>
<dbReference type="PROSITE" id="PS00198">
    <property type="entry name" value="4FE4S_FER_1"/>
    <property type="match status" value="1"/>
</dbReference>
<sequence length="241" mass="26458">MTKKAEQLKEEIICTLKSGGAPYAGIADLTKAENGMNLHVEPRLKRFERAVSFIIPFPRSVIEELLEGPTHTYLHYYRAVNTLIDDLSIRLCALIEAHGFEAFPVPSSQRTGKHRLDSIFPHRIAAFLAGMGWIGKSGCLVNPTFGPRVRLGTVLTTAPLVPDEPLEVRCGECTRCAEACPAQAIKGRLFAPDIPLTERLAPERCDSYQNEVRDRFGKRVCGLCLAACPYGKPHSAAGNGQ</sequence>
<accession>C0GJP0</accession>
<evidence type="ECO:0000256" key="3">
    <source>
        <dbReference type="ARBA" id="ARBA00023014"/>
    </source>
</evidence>
<dbReference type="InterPro" id="IPR017896">
    <property type="entry name" value="4Fe4S_Fe-S-bd"/>
</dbReference>
<organism evidence="5 6">
    <name type="scientific">Dethiobacter alkaliphilus AHT 1</name>
    <dbReference type="NCBI Taxonomy" id="555088"/>
    <lineage>
        <taxon>Bacteria</taxon>
        <taxon>Bacillati</taxon>
        <taxon>Bacillota</taxon>
        <taxon>Dethiobacteria</taxon>
        <taxon>Dethiobacterales</taxon>
        <taxon>Dethiobacteraceae</taxon>
        <taxon>Dethiobacter</taxon>
    </lineage>
</organism>
<dbReference type="PANTHER" id="PTHR42827:SF1">
    <property type="entry name" value="IRON-SULFUR CLUSTER-BINDING PROTEIN"/>
    <property type="match status" value="1"/>
</dbReference>
<dbReference type="Gene3D" id="3.30.70.20">
    <property type="match status" value="1"/>
</dbReference>
<feature type="domain" description="4Fe-4S ferredoxin-type" evidence="4">
    <location>
        <begin position="157"/>
        <end position="190"/>
    </location>
</feature>
<dbReference type="RefSeq" id="WP_008518367.1">
    <property type="nucleotide sequence ID" value="NZ_ACJM01000017.1"/>
</dbReference>
<dbReference type="STRING" id="555088.DealDRAFT_2699"/>
<name>C0GJP0_DETAL</name>
<protein>
    <submittedName>
        <fullName evidence="5">4Fe-4S ferredoxin iron-sulfur binding domain protein</fullName>
    </submittedName>
</protein>
<dbReference type="GO" id="GO:0051536">
    <property type="term" value="F:iron-sulfur cluster binding"/>
    <property type="evidence" value="ECO:0007669"/>
    <property type="project" value="UniProtKB-KW"/>
</dbReference>
<dbReference type="AlphaFoldDB" id="C0GJP0"/>
<dbReference type="Proteomes" id="UP000006443">
    <property type="component" value="Unassembled WGS sequence"/>
</dbReference>
<dbReference type="eggNOG" id="COG1600">
    <property type="taxonomic scope" value="Bacteria"/>
</dbReference>
<evidence type="ECO:0000313" key="5">
    <source>
        <dbReference type="EMBL" id="EEG76462.1"/>
    </source>
</evidence>
<dbReference type="InterPro" id="IPR017900">
    <property type="entry name" value="4Fe4S_Fe_S_CS"/>
</dbReference>
<keyword evidence="3" id="KW-0411">Iron-sulfur</keyword>
<dbReference type="Pfam" id="PF13484">
    <property type="entry name" value="Fer4_16"/>
    <property type="match status" value="1"/>
</dbReference>
<proteinExistence type="predicted"/>
<keyword evidence="6" id="KW-1185">Reference proteome</keyword>
<keyword evidence="1" id="KW-0479">Metal-binding</keyword>